<name>A0A4C1TDJ4_EUMVA</name>
<dbReference type="Proteomes" id="UP000299102">
    <property type="component" value="Unassembled WGS sequence"/>
</dbReference>
<accession>A0A4C1TDJ4</accession>
<proteinExistence type="predicted"/>
<evidence type="ECO:0000313" key="1">
    <source>
        <dbReference type="EMBL" id="GBP11518.1"/>
    </source>
</evidence>
<keyword evidence="2" id="KW-1185">Reference proteome</keyword>
<comment type="caution">
    <text evidence="1">The sequence shown here is derived from an EMBL/GenBank/DDBJ whole genome shotgun (WGS) entry which is preliminary data.</text>
</comment>
<dbReference type="EMBL" id="BGZK01000046">
    <property type="protein sequence ID" value="GBP11518.1"/>
    <property type="molecule type" value="Genomic_DNA"/>
</dbReference>
<organism evidence="1 2">
    <name type="scientific">Eumeta variegata</name>
    <name type="common">Bagworm moth</name>
    <name type="synonym">Eumeta japonica</name>
    <dbReference type="NCBI Taxonomy" id="151549"/>
    <lineage>
        <taxon>Eukaryota</taxon>
        <taxon>Metazoa</taxon>
        <taxon>Ecdysozoa</taxon>
        <taxon>Arthropoda</taxon>
        <taxon>Hexapoda</taxon>
        <taxon>Insecta</taxon>
        <taxon>Pterygota</taxon>
        <taxon>Neoptera</taxon>
        <taxon>Endopterygota</taxon>
        <taxon>Lepidoptera</taxon>
        <taxon>Glossata</taxon>
        <taxon>Ditrysia</taxon>
        <taxon>Tineoidea</taxon>
        <taxon>Psychidae</taxon>
        <taxon>Oiketicinae</taxon>
        <taxon>Eumeta</taxon>
    </lineage>
</organism>
<protein>
    <submittedName>
        <fullName evidence="1">Uncharacterized protein</fullName>
    </submittedName>
</protein>
<gene>
    <name evidence="1" type="ORF">EVAR_92999_1</name>
</gene>
<dbReference type="AlphaFoldDB" id="A0A4C1TDJ4"/>
<evidence type="ECO:0000313" key="2">
    <source>
        <dbReference type="Proteomes" id="UP000299102"/>
    </source>
</evidence>
<reference evidence="1 2" key="1">
    <citation type="journal article" date="2019" name="Commun. Biol.">
        <title>The bagworm genome reveals a unique fibroin gene that provides high tensile strength.</title>
        <authorList>
            <person name="Kono N."/>
            <person name="Nakamura H."/>
            <person name="Ohtoshi R."/>
            <person name="Tomita M."/>
            <person name="Numata K."/>
            <person name="Arakawa K."/>
        </authorList>
    </citation>
    <scope>NUCLEOTIDE SEQUENCE [LARGE SCALE GENOMIC DNA]</scope>
</reference>
<sequence length="132" mass="14800">MTAMSNAYDLTPSSEEASPTWRYRRHVTDLWVPNKQAPRHRRNDAKEVARTAKTYNGFGWLLAISDASFINLDKVGSSKFRLSLAFCSLGGMFLIELEHRKSAVSSAKAGIRCLSKVARNRLRTLSIAVKRA</sequence>